<dbReference type="PANTHER" id="PTHR34293:SF1">
    <property type="entry name" value="HTH-TYPE TRANSCRIPTIONAL REGULATOR TRMBL2"/>
    <property type="match status" value="1"/>
</dbReference>
<accession>A0ABW9HTT2</accession>
<comment type="caution">
    <text evidence="1">The sequence shown here is derived from an EMBL/GenBank/DDBJ whole genome shotgun (WGS) entry which is preliminary data.</text>
</comment>
<dbReference type="PANTHER" id="PTHR34293">
    <property type="entry name" value="HTH-TYPE TRANSCRIPTIONAL REGULATOR TRMBL2"/>
    <property type="match status" value="1"/>
</dbReference>
<gene>
    <name evidence="1" type="ORF">ACKI18_22705</name>
</gene>
<proteinExistence type="predicted"/>
<reference evidence="1 2" key="1">
    <citation type="submission" date="2024-12" db="EMBL/GenBank/DDBJ databases">
        <title>Forecasting of Potato common scab and diversities of Pathogenic streptomyces spp. in china.</title>
        <authorList>
            <person name="Handique U."/>
            <person name="Wu J."/>
        </authorList>
    </citation>
    <scope>NUCLEOTIDE SEQUENCE [LARGE SCALE GENOMIC DNA]</scope>
    <source>
        <strain evidence="1 2">ZRIMU1530</strain>
    </source>
</reference>
<protein>
    <recommendedName>
        <fullName evidence="3">LuxR family transcriptional regulator</fullName>
    </recommendedName>
</protein>
<dbReference type="RefSeq" id="WP_055721588.1">
    <property type="nucleotide sequence ID" value="NZ_JBJVNI010000012.1"/>
</dbReference>
<dbReference type="Proteomes" id="UP001631957">
    <property type="component" value="Unassembled WGS sequence"/>
</dbReference>
<evidence type="ECO:0000313" key="2">
    <source>
        <dbReference type="Proteomes" id="UP001631957"/>
    </source>
</evidence>
<sequence>MPETGEDIESVGRLLDERLQKLQAEQQEILSFGYSLIRQSLLRHPAGELRRDDRSVCDWAVDLTGRSRREILTMQPERTLTPEAILAARRAGLACLRRGVTVKVLAQRRALADEAASALFAELIRHGAQVRLLDGEFQRVLIADRETALVQAEGDTASGASPDDTAPGRALVEQGPLAGVLLSFFDLCWSKAVDASTLLDPVLLDGTHLKVLQAMARADKDEVGARELGISVRTYRGRVAELLKHLQAATRFQAALRAKELGLI</sequence>
<dbReference type="InterPro" id="IPR036388">
    <property type="entry name" value="WH-like_DNA-bd_sf"/>
</dbReference>
<organism evidence="1 2">
    <name type="scientific">Streptomyces niveiscabiei</name>
    <dbReference type="NCBI Taxonomy" id="164115"/>
    <lineage>
        <taxon>Bacteria</taxon>
        <taxon>Bacillati</taxon>
        <taxon>Actinomycetota</taxon>
        <taxon>Actinomycetes</taxon>
        <taxon>Kitasatosporales</taxon>
        <taxon>Streptomycetaceae</taxon>
        <taxon>Streptomyces</taxon>
    </lineage>
</organism>
<dbReference type="InterPro" id="IPR051797">
    <property type="entry name" value="TrmB-like"/>
</dbReference>
<dbReference type="Gene3D" id="1.10.10.10">
    <property type="entry name" value="Winged helix-like DNA-binding domain superfamily/Winged helix DNA-binding domain"/>
    <property type="match status" value="1"/>
</dbReference>
<dbReference type="EMBL" id="JBJVNI010000012">
    <property type="protein sequence ID" value="MFM9611512.1"/>
    <property type="molecule type" value="Genomic_DNA"/>
</dbReference>
<evidence type="ECO:0000313" key="1">
    <source>
        <dbReference type="EMBL" id="MFM9611512.1"/>
    </source>
</evidence>
<dbReference type="SUPFAM" id="SSF46894">
    <property type="entry name" value="C-terminal effector domain of the bipartite response regulators"/>
    <property type="match status" value="1"/>
</dbReference>
<keyword evidence="2" id="KW-1185">Reference proteome</keyword>
<dbReference type="InterPro" id="IPR016032">
    <property type="entry name" value="Sig_transdc_resp-reg_C-effctor"/>
</dbReference>
<name>A0ABW9HTT2_9ACTN</name>
<evidence type="ECO:0008006" key="3">
    <source>
        <dbReference type="Google" id="ProtNLM"/>
    </source>
</evidence>